<accession>A0A1E7KLV3</accession>
<sequence length="140" mass="15380">MDDPETVRTLYRRWLLELWRGDFSVAEEILAPEFLGHWPQFDVVGPQAAAEQIRQSHAYFSDIDTTLDVGPIVDGGMVAAHWTFHGSYQGGVPGATVPTGSRISFAGQDIFRAVDGMFTEYWVVSDALGMMTELGVLGNG</sequence>
<keyword evidence="2" id="KW-1185">Reference proteome</keyword>
<dbReference type="InterPro" id="IPR032710">
    <property type="entry name" value="NTF2-like_dom_sf"/>
</dbReference>
<evidence type="ECO:0000313" key="2">
    <source>
        <dbReference type="Proteomes" id="UP000176101"/>
    </source>
</evidence>
<evidence type="ECO:0000313" key="1">
    <source>
        <dbReference type="EMBL" id="OEV04868.1"/>
    </source>
</evidence>
<dbReference type="Proteomes" id="UP000176101">
    <property type="component" value="Unassembled WGS sequence"/>
</dbReference>
<evidence type="ECO:0008006" key="3">
    <source>
        <dbReference type="Google" id="ProtNLM"/>
    </source>
</evidence>
<dbReference type="OrthoDB" id="4153705at2"/>
<organism evidence="1 2">
    <name type="scientific">Streptomyces oceani</name>
    <dbReference type="NCBI Taxonomy" id="1075402"/>
    <lineage>
        <taxon>Bacteria</taxon>
        <taxon>Bacillati</taxon>
        <taxon>Actinomycetota</taxon>
        <taxon>Actinomycetes</taxon>
        <taxon>Kitasatosporales</taxon>
        <taxon>Streptomycetaceae</taxon>
        <taxon>Streptomyces</taxon>
    </lineage>
</organism>
<dbReference type="Pfam" id="PF07366">
    <property type="entry name" value="SnoaL"/>
    <property type="match status" value="1"/>
</dbReference>
<reference evidence="1 2" key="1">
    <citation type="journal article" date="2016" name="Front. Microbiol.">
        <title>Comparative Genomics Analysis of Streptomyces Species Reveals Their Adaptation to the Marine Environment and Their Diversity at the Genomic Level.</title>
        <authorList>
            <person name="Tian X."/>
            <person name="Zhang Z."/>
            <person name="Yang T."/>
            <person name="Chen M."/>
            <person name="Li J."/>
            <person name="Chen F."/>
            <person name="Yang J."/>
            <person name="Li W."/>
            <person name="Zhang B."/>
            <person name="Zhang Z."/>
            <person name="Wu J."/>
            <person name="Zhang C."/>
            <person name="Long L."/>
            <person name="Xiao J."/>
        </authorList>
    </citation>
    <scope>NUCLEOTIDE SEQUENCE [LARGE SCALE GENOMIC DNA]</scope>
    <source>
        <strain evidence="1 2">SCSIO 02100</strain>
    </source>
</reference>
<dbReference type="SUPFAM" id="SSF54427">
    <property type="entry name" value="NTF2-like"/>
    <property type="match status" value="1"/>
</dbReference>
<dbReference type="InterPro" id="IPR009959">
    <property type="entry name" value="Cyclase_SnoaL-like"/>
</dbReference>
<dbReference type="GO" id="GO:0030638">
    <property type="term" value="P:polyketide metabolic process"/>
    <property type="evidence" value="ECO:0007669"/>
    <property type="project" value="InterPro"/>
</dbReference>
<proteinExistence type="predicted"/>
<dbReference type="AlphaFoldDB" id="A0A1E7KLV3"/>
<dbReference type="Gene3D" id="3.10.450.50">
    <property type="match status" value="1"/>
</dbReference>
<name>A0A1E7KLV3_9ACTN</name>
<comment type="caution">
    <text evidence="1">The sequence shown here is derived from an EMBL/GenBank/DDBJ whole genome shotgun (WGS) entry which is preliminary data.</text>
</comment>
<dbReference type="EMBL" id="LJGU01000110">
    <property type="protein sequence ID" value="OEV04868.1"/>
    <property type="molecule type" value="Genomic_DNA"/>
</dbReference>
<protein>
    <recommendedName>
        <fullName evidence="3">Ester cyclase</fullName>
    </recommendedName>
</protein>
<dbReference type="STRING" id="1075402.AN216_05330"/>
<gene>
    <name evidence="1" type="ORF">AN216_05330</name>
</gene>